<organism evidence="2 3">
    <name type="scientific">Aerophobetes bacterium</name>
    <dbReference type="NCBI Taxonomy" id="2030807"/>
    <lineage>
        <taxon>Bacteria</taxon>
        <taxon>Candidatus Aerophobota</taxon>
    </lineage>
</organism>
<dbReference type="NCBIfam" id="NF033542">
    <property type="entry name" value="transpos_IS110"/>
    <property type="match status" value="1"/>
</dbReference>
<dbReference type="Pfam" id="PF02371">
    <property type="entry name" value="Transposase_20"/>
    <property type="match status" value="1"/>
</dbReference>
<dbReference type="Proteomes" id="UP000320781">
    <property type="component" value="Unassembled WGS sequence"/>
</dbReference>
<gene>
    <name evidence="2" type="ORF">E3J95_01070</name>
</gene>
<evidence type="ECO:0000259" key="1">
    <source>
        <dbReference type="Pfam" id="PF02371"/>
    </source>
</evidence>
<protein>
    <submittedName>
        <fullName evidence="2">IS110 family transposase</fullName>
    </submittedName>
</protein>
<evidence type="ECO:0000313" key="3">
    <source>
        <dbReference type="Proteomes" id="UP000320781"/>
    </source>
</evidence>
<reference evidence="2 3" key="1">
    <citation type="submission" date="2019-03" db="EMBL/GenBank/DDBJ databases">
        <title>Metabolic potential of uncultured bacteria and archaea associated with petroleum seepage in deep-sea sediments.</title>
        <authorList>
            <person name="Dong X."/>
            <person name="Hubert C."/>
        </authorList>
    </citation>
    <scope>NUCLEOTIDE SEQUENCE [LARGE SCALE GENOMIC DNA]</scope>
    <source>
        <strain evidence="2">E44_bin92</strain>
    </source>
</reference>
<evidence type="ECO:0000313" key="2">
    <source>
        <dbReference type="EMBL" id="TES86804.1"/>
    </source>
</evidence>
<sequence>MKKIQRTLLKEDNTKEMILHMAFELSQNKWKLGFCDGNKMRFTSMAARNLEQLQEEIDKAKIRFKIEGDVRIVSCYEAGRDGFWLHRYLLSCGINNSVVDSSSIEVNRRKRRTKTDRVDARKLLQMLMRYHGGERKLWSVVNVPSAEAEDGRQLNRELETLNKERTMHRGRIGGLLIQQGLEVRNPSGKGFLEDLDSLRTWDGNALPEDLKERLVREYERLRVVEDQMKLLRKERESRVKSGATSAYRMVAQLRSLHGIGKTSSWDFVMEMFSWRNFRNRKEVGAFPGLTPTPYDSGGSQREQGISKAGRGRIRGLNIQIAWGWLRFQPQSKLTLWYWERFGHGGKRMRKIGIVAVARKLLIDLWRYLEFGVVPEGVRLRTVA</sequence>
<dbReference type="PANTHER" id="PTHR33055">
    <property type="entry name" value="TRANSPOSASE FOR INSERTION SEQUENCE ELEMENT IS1111A"/>
    <property type="match status" value="1"/>
</dbReference>
<comment type="caution">
    <text evidence="2">The sequence shown here is derived from an EMBL/GenBank/DDBJ whole genome shotgun (WGS) entry which is preliminary data.</text>
</comment>
<dbReference type="InterPro" id="IPR003346">
    <property type="entry name" value="Transposase_20"/>
</dbReference>
<feature type="domain" description="Transposase IS116/IS110/IS902 C-terminal" evidence="1">
    <location>
        <begin position="252"/>
        <end position="332"/>
    </location>
</feature>
<proteinExistence type="predicted"/>
<dbReference type="InterPro" id="IPR047650">
    <property type="entry name" value="Transpos_IS110"/>
</dbReference>
<name>A0A523QLX7_UNCAE</name>
<dbReference type="GO" id="GO:0004803">
    <property type="term" value="F:transposase activity"/>
    <property type="evidence" value="ECO:0007669"/>
    <property type="project" value="InterPro"/>
</dbReference>
<dbReference type="GO" id="GO:0003677">
    <property type="term" value="F:DNA binding"/>
    <property type="evidence" value="ECO:0007669"/>
    <property type="project" value="InterPro"/>
</dbReference>
<dbReference type="PANTHER" id="PTHR33055:SF3">
    <property type="entry name" value="PUTATIVE TRANSPOSASE FOR IS117-RELATED"/>
    <property type="match status" value="1"/>
</dbReference>
<dbReference type="EMBL" id="SOKU01000044">
    <property type="protein sequence ID" value="TES86804.1"/>
    <property type="molecule type" value="Genomic_DNA"/>
</dbReference>
<dbReference type="AlphaFoldDB" id="A0A523QLX7"/>
<dbReference type="GO" id="GO:0006313">
    <property type="term" value="P:DNA transposition"/>
    <property type="evidence" value="ECO:0007669"/>
    <property type="project" value="InterPro"/>
</dbReference>
<accession>A0A523QLX7</accession>